<dbReference type="AlphaFoldDB" id="A0AA88KDR1"/>
<proteinExistence type="predicted"/>
<protein>
    <recommendedName>
        <fullName evidence="2">DUF4042 domain-containing protein</fullName>
    </recommendedName>
</protein>
<feature type="region of interest" description="Disordered" evidence="1">
    <location>
        <begin position="1"/>
        <end position="53"/>
    </location>
</feature>
<gene>
    <name evidence="3" type="ORF">C9374_010928</name>
</gene>
<dbReference type="Gene3D" id="1.25.10.10">
    <property type="entry name" value="Leucine-rich Repeat Variant"/>
    <property type="match status" value="3"/>
</dbReference>
<organism evidence="3 4">
    <name type="scientific">Naegleria lovaniensis</name>
    <name type="common">Amoeba</name>
    <dbReference type="NCBI Taxonomy" id="51637"/>
    <lineage>
        <taxon>Eukaryota</taxon>
        <taxon>Discoba</taxon>
        <taxon>Heterolobosea</taxon>
        <taxon>Tetramitia</taxon>
        <taxon>Eutetramitia</taxon>
        <taxon>Vahlkampfiidae</taxon>
        <taxon>Naegleria</taxon>
    </lineage>
</organism>
<feature type="region of interest" description="Disordered" evidence="1">
    <location>
        <begin position="301"/>
        <end position="320"/>
    </location>
</feature>
<dbReference type="SUPFAM" id="SSF48371">
    <property type="entry name" value="ARM repeat"/>
    <property type="match status" value="2"/>
</dbReference>
<feature type="compositionally biased region" description="Polar residues" evidence="1">
    <location>
        <begin position="33"/>
        <end position="53"/>
    </location>
</feature>
<accession>A0AA88KDR1</accession>
<dbReference type="PANTHER" id="PTHR13366">
    <property type="entry name" value="MALARIA ANTIGEN-RELATED"/>
    <property type="match status" value="1"/>
</dbReference>
<dbReference type="InterPro" id="IPR025283">
    <property type="entry name" value="DUF4042"/>
</dbReference>
<dbReference type="Pfam" id="PF13251">
    <property type="entry name" value="DUF4042"/>
    <property type="match status" value="1"/>
</dbReference>
<dbReference type="RefSeq" id="XP_044543532.1">
    <property type="nucleotide sequence ID" value="XM_044686526.1"/>
</dbReference>
<dbReference type="Proteomes" id="UP000816034">
    <property type="component" value="Unassembled WGS sequence"/>
</dbReference>
<dbReference type="GeneID" id="68103382"/>
<evidence type="ECO:0000256" key="1">
    <source>
        <dbReference type="SAM" id="MobiDB-lite"/>
    </source>
</evidence>
<comment type="caution">
    <text evidence="3">The sequence shown here is derived from an EMBL/GenBank/DDBJ whole genome shotgun (WGS) entry which is preliminary data.</text>
</comment>
<dbReference type="InterPro" id="IPR011989">
    <property type="entry name" value="ARM-like"/>
</dbReference>
<sequence>MSSNASKKTFEYNHSNKSSTGYNKTKKHHRTTLGRNGSSNQLPNSILNDSQGNLRPKEWTEAHNFLTTTSTSVVNKSVGEVLDELNNVSYPVKNLDIEFCASVILSISEYLTQNPQDLLISKLCQLISTLSVKHEIQFSKETGGKLLMNLISFVSSSSSWLLADCLRTLSFILYDMASKYSQEVHNSVLAVVIPQSKVSISDMEVRRQAINCLVNIFSKASPEFLSPYCKTVYLSMFQNFEILARNISVDSGLQKILFSVMKTLTSVIQIGERVHVQDVEKIVTHLTRLMFFGTNFFPASQTSNSSKKDSNGFASDSDYSDSDLPLVNRESIKIRLQSLQLFTVLAKKDFKSLFSQWKAFIPERDSLNPNPKFKQTLSTTILFDPSSKVRSTAVQALASILENSELYLAQASDVRTKSSAFTSFSQSLALMIKELHHTLIYSIQHETLPVLPLSIRTLSLLIENTPYLKMDCESLLQKIAEMLVANVTSGHVDKTVQNQSFMCLGSLFGTKEPLNEVGTILSDAKLNIIVKLINYLSDEYVYIIRTESAQVLANIAKNYPDFLWNYWDIILQKIRLGLNHHDQTLRLTLIQIINNFTSPFNESKIPAVSIKKPVGGFNTHQLTETIWEKITDTVLEFAIADNNQTIRSAAVSIFSNIIPETFETFGDGLSGRIISLVFSTMKDESPNVRQSACRTVGVFVLFNRLQNDYNFLKRALEDFKTLLLDPSLNVRVRASWSLANLCDSLRLSENIKDNNTDLVLPILISCLNSCNDNDKVLCNAVRALGNISNFAKREILEHDIFKLDSNKYSLEPNLRATQSMTIENFLLEKFIQTLNSKETSVKARWNTCYALGSLLGNANIASTSTIDTAVNVLCDLLSTDDNFKVRIQAVLALSLTKHYGTELNNFKVWKSLLEALQVLSSDNPTAQYSEYKYIKTLKKQLISTLVHFTNHVNLDSFIRSSVQVQEYMIEKGGEIIASAFSDCEWEDCYHEAIKKLQVSILDPLELEEESSMLAGVLKRHTYQF</sequence>
<feature type="domain" description="DUF4042" evidence="2">
    <location>
        <begin position="333"/>
        <end position="517"/>
    </location>
</feature>
<name>A0AA88KDR1_NAELO</name>
<dbReference type="PANTHER" id="PTHR13366:SF0">
    <property type="entry name" value="HEAT REPEAT-CONTAINING PROTEIN 6"/>
    <property type="match status" value="1"/>
</dbReference>
<evidence type="ECO:0000313" key="3">
    <source>
        <dbReference type="EMBL" id="KAG2374358.1"/>
    </source>
</evidence>
<dbReference type="SMART" id="SM00185">
    <property type="entry name" value="ARM"/>
    <property type="match status" value="2"/>
</dbReference>
<dbReference type="InterPro" id="IPR000225">
    <property type="entry name" value="Armadillo"/>
</dbReference>
<dbReference type="InterPro" id="IPR016024">
    <property type="entry name" value="ARM-type_fold"/>
</dbReference>
<evidence type="ECO:0000259" key="2">
    <source>
        <dbReference type="Pfam" id="PF13251"/>
    </source>
</evidence>
<reference evidence="3 4" key="1">
    <citation type="journal article" date="2018" name="BMC Genomics">
        <title>The genome of Naegleria lovaniensis, the basis for a comparative approach to unravel pathogenicity factors of the human pathogenic amoeba N. fowleri.</title>
        <authorList>
            <person name="Liechti N."/>
            <person name="Schurch N."/>
            <person name="Bruggmann R."/>
            <person name="Wittwer M."/>
        </authorList>
    </citation>
    <scope>NUCLEOTIDE SEQUENCE [LARGE SCALE GENOMIC DNA]</scope>
    <source>
        <strain evidence="3 4">ATCC 30569</strain>
    </source>
</reference>
<feature type="compositionally biased region" description="Polar residues" evidence="1">
    <location>
        <begin position="1"/>
        <end position="23"/>
    </location>
</feature>
<dbReference type="Pfam" id="PF00514">
    <property type="entry name" value="Arm"/>
    <property type="match status" value="1"/>
</dbReference>
<keyword evidence="4" id="KW-1185">Reference proteome</keyword>
<dbReference type="EMBL" id="PYSW02000046">
    <property type="protein sequence ID" value="KAG2374358.1"/>
    <property type="molecule type" value="Genomic_DNA"/>
</dbReference>
<evidence type="ECO:0000313" key="4">
    <source>
        <dbReference type="Proteomes" id="UP000816034"/>
    </source>
</evidence>
<dbReference type="InterPro" id="IPR052107">
    <property type="entry name" value="HEAT6"/>
</dbReference>